<proteinExistence type="predicted"/>
<name>A0A3G1KVL0_FORW1</name>
<dbReference type="SUPFAM" id="SSF88659">
    <property type="entry name" value="Sigma3 and sigma4 domains of RNA polymerase sigma factors"/>
    <property type="match status" value="1"/>
</dbReference>
<reference evidence="2 3" key="1">
    <citation type="submission" date="2016-10" db="EMBL/GenBank/DDBJ databases">
        <title>Complete Genome Sequence of Peptococcaceae strain DCMF.</title>
        <authorList>
            <person name="Edwards R.J."/>
            <person name="Holland S.I."/>
            <person name="Deshpande N.P."/>
            <person name="Wong Y.K."/>
            <person name="Ertan H."/>
            <person name="Manefield M."/>
            <person name="Russell T.L."/>
            <person name="Lee M.J."/>
        </authorList>
    </citation>
    <scope>NUCLEOTIDE SEQUENCE [LARGE SCALE GENOMIC DNA]</scope>
    <source>
        <strain evidence="2 3">DCMF</strain>
    </source>
</reference>
<dbReference type="Gene3D" id="1.10.10.10">
    <property type="entry name" value="Winged helix-like DNA-binding domain superfamily/Winged helix DNA-binding domain"/>
    <property type="match status" value="1"/>
</dbReference>
<evidence type="ECO:0000259" key="1">
    <source>
        <dbReference type="Pfam" id="PF08281"/>
    </source>
</evidence>
<dbReference type="KEGG" id="fwa:DCMF_18750"/>
<evidence type="ECO:0000313" key="3">
    <source>
        <dbReference type="Proteomes" id="UP000323521"/>
    </source>
</evidence>
<dbReference type="RefSeq" id="WP_148135832.1">
    <property type="nucleotide sequence ID" value="NZ_CP017634.1"/>
</dbReference>
<organism evidence="2 3">
    <name type="scientific">Formimonas warabiya</name>
    <dbReference type="NCBI Taxonomy" id="1761012"/>
    <lineage>
        <taxon>Bacteria</taxon>
        <taxon>Bacillati</taxon>
        <taxon>Bacillota</taxon>
        <taxon>Clostridia</taxon>
        <taxon>Eubacteriales</taxon>
        <taxon>Peptococcaceae</taxon>
        <taxon>Candidatus Formimonas</taxon>
    </lineage>
</organism>
<dbReference type="EMBL" id="CP017634">
    <property type="protein sequence ID" value="ATW26518.1"/>
    <property type="molecule type" value="Genomic_DNA"/>
</dbReference>
<dbReference type="InterPro" id="IPR013249">
    <property type="entry name" value="RNA_pol_sigma70_r4_t2"/>
</dbReference>
<accession>A0A3G1KVL0</accession>
<gene>
    <name evidence="2" type="ORF">DCMF_18750</name>
</gene>
<dbReference type="OrthoDB" id="9795666at2"/>
<feature type="domain" description="RNA polymerase sigma factor 70 region 4 type 2" evidence="1">
    <location>
        <begin position="85"/>
        <end position="133"/>
    </location>
</feature>
<sequence length="154" mass="17705">MKNAGTIHEIIDCINHNSHLVYNLAYRLTGEEEHAVNLISAAVTHQISALSCGNDLLHLLITNICQEYLHTAQRYAHGEIRRNLSVEKCLSSLPPKEKIVLILHDVLKLTRQEVMQILDEPEPVLRKDLYQARNLVKEQYQKIFVESHKSLYSI</sequence>
<dbReference type="Proteomes" id="UP000323521">
    <property type="component" value="Chromosome"/>
</dbReference>
<dbReference type="Pfam" id="PF08281">
    <property type="entry name" value="Sigma70_r4_2"/>
    <property type="match status" value="1"/>
</dbReference>
<keyword evidence="3" id="KW-1185">Reference proteome</keyword>
<dbReference type="GO" id="GO:0006352">
    <property type="term" value="P:DNA-templated transcription initiation"/>
    <property type="evidence" value="ECO:0007669"/>
    <property type="project" value="InterPro"/>
</dbReference>
<dbReference type="GO" id="GO:0016987">
    <property type="term" value="F:sigma factor activity"/>
    <property type="evidence" value="ECO:0007669"/>
    <property type="project" value="InterPro"/>
</dbReference>
<protein>
    <recommendedName>
        <fullName evidence="1">RNA polymerase sigma factor 70 region 4 type 2 domain-containing protein</fullName>
    </recommendedName>
</protein>
<evidence type="ECO:0000313" key="2">
    <source>
        <dbReference type="EMBL" id="ATW26518.1"/>
    </source>
</evidence>
<dbReference type="AlphaFoldDB" id="A0A3G1KVL0"/>
<dbReference type="GO" id="GO:0003677">
    <property type="term" value="F:DNA binding"/>
    <property type="evidence" value="ECO:0007669"/>
    <property type="project" value="InterPro"/>
</dbReference>
<dbReference type="InterPro" id="IPR013324">
    <property type="entry name" value="RNA_pol_sigma_r3/r4-like"/>
</dbReference>
<dbReference type="InterPro" id="IPR036388">
    <property type="entry name" value="WH-like_DNA-bd_sf"/>
</dbReference>